<feature type="transmembrane region" description="Helical" evidence="6">
    <location>
        <begin position="134"/>
        <end position="156"/>
    </location>
</feature>
<evidence type="ECO:0000256" key="4">
    <source>
        <dbReference type="ARBA" id="ARBA00022989"/>
    </source>
</evidence>
<name>A0A0A2LRR2_9FLAO</name>
<dbReference type="InterPro" id="IPR038330">
    <property type="entry name" value="TspO/MBR-related_sf"/>
</dbReference>
<organism evidence="7 8">
    <name type="scientific">Flavobacterium beibuense F44-8</name>
    <dbReference type="NCBI Taxonomy" id="1406840"/>
    <lineage>
        <taxon>Bacteria</taxon>
        <taxon>Pseudomonadati</taxon>
        <taxon>Bacteroidota</taxon>
        <taxon>Flavobacteriia</taxon>
        <taxon>Flavobacteriales</taxon>
        <taxon>Flavobacteriaceae</taxon>
        <taxon>Flavobacterium</taxon>
    </lineage>
</organism>
<dbReference type="PANTHER" id="PTHR10057">
    <property type="entry name" value="PERIPHERAL-TYPE BENZODIAZEPINE RECEPTOR"/>
    <property type="match status" value="1"/>
</dbReference>
<accession>A0A0A2LRR2</accession>
<evidence type="ECO:0000256" key="1">
    <source>
        <dbReference type="ARBA" id="ARBA00004141"/>
    </source>
</evidence>
<dbReference type="CDD" id="cd15904">
    <property type="entry name" value="TSPO_MBR"/>
    <property type="match status" value="1"/>
</dbReference>
<evidence type="ECO:0000256" key="5">
    <source>
        <dbReference type="ARBA" id="ARBA00023136"/>
    </source>
</evidence>
<feature type="transmembrane region" description="Helical" evidence="6">
    <location>
        <begin position="105"/>
        <end position="122"/>
    </location>
</feature>
<dbReference type="AlphaFoldDB" id="A0A0A2LRR2"/>
<keyword evidence="3 6" id="KW-0812">Transmembrane</keyword>
<dbReference type="GO" id="GO:0016020">
    <property type="term" value="C:membrane"/>
    <property type="evidence" value="ECO:0007669"/>
    <property type="project" value="UniProtKB-SubCell"/>
</dbReference>
<evidence type="ECO:0000313" key="7">
    <source>
        <dbReference type="EMBL" id="KGO78890.1"/>
    </source>
</evidence>
<dbReference type="Proteomes" id="UP000030129">
    <property type="component" value="Unassembled WGS sequence"/>
</dbReference>
<dbReference type="GO" id="GO:0033013">
    <property type="term" value="P:tetrapyrrole metabolic process"/>
    <property type="evidence" value="ECO:0007669"/>
    <property type="project" value="UniProtKB-ARBA"/>
</dbReference>
<keyword evidence="4 6" id="KW-1133">Transmembrane helix</keyword>
<dbReference type="FunFam" id="1.20.1260.100:FF:000001">
    <property type="entry name" value="translocator protein 2"/>
    <property type="match status" value="1"/>
</dbReference>
<dbReference type="RefSeq" id="WP_035136016.1">
    <property type="nucleotide sequence ID" value="NZ_JRLV01000024.1"/>
</dbReference>
<evidence type="ECO:0000256" key="2">
    <source>
        <dbReference type="ARBA" id="ARBA00007524"/>
    </source>
</evidence>
<dbReference type="Gene3D" id="1.20.1260.100">
    <property type="entry name" value="TspO/MBR protein"/>
    <property type="match status" value="1"/>
</dbReference>
<dbReference type="PIRSF" id="PIRSF005859">
    <property type="entry name" value="PBR"/>
    <property type="match status" value="1"/>
</dbReference>
<keyword evidence="8" id="KW-1185">Reference proteome</keyword>
<gene>
    <name evidence="7" type="ORF">Q763_15990</name>
</gene>
<dbReference type="EMBL" id="JRLV01000024">
    <property type="protein sequence ID" value="KGO78890.1"/>
    <property type="molecule type" value="Genomic_DNA"/>
</dbReference>
<feature type="transmembrane region" description="Helical" evidence="6">
    <location>
        <begin position="46"/>
        <end position="68"/>
    </location>
</feature>
<comment type="caution">
    <text evidence="7">The sequence shown here is derived from an EMBL/GenBank/DDBJ whole genome shotgun (WGS) entry which is preliminary data.</text>
</comment>
<evidence type="ECO:0000256" key="3">
    <source>
        <dbReference type="ARBA" id="ARBA00022692"/>
    </source>
</evidence>
<dbReference type="PANTHER" id="PTHR10057:SF0">
    <property type="entry name" value="TRANSLOCATOR PROTEIN"/>
    <property type="match status" value="1"/>
</dbReference>
<dbReference type="InterPro" id="IPR004307">
    <property type="entry name" value="TspO_MBR"/>
</dbReference>
<dbReference type="eggNOG" id="COG3476">
    <property type="taxonomic scope" value="Bacteria"/>
</dbReference>
<evidence type="ECO:0000313" key="8">
    <source>
        <dbReference type="Proteomes" id="UP000030129"/>
    </source>
</evidence>
<comment type="subcellular location">
    <subcellularLocation>
        <location evidence="1">Membrane</location>
        <topology evidence="1">Multi-pass membrane protein</topology>
    </subcellularLocation>
</comment>
<dbReference type="STRING" id="1406840.Q763_15990"/>
<protein>
    <submittedName>
        <fullName evidence="7">CrtK</fullName>
    </submittedName>
</protein>
<keyword evidence="5 6" id="KW-0472">Membrane</keyword>
<reference evidence="7 8" key="1">
    <citation type="submission" date="2013-09" db="EMBL/GenBank/DDBJ databases">
        <authorList>
            <person name="Zeng Z."/>
            <person name="Chen C."/>
        </authorList>
    </citation>
    <scope>NUCLEOTIDE SEQUENCE [LARGE SCALE GENOMIC DNA]</scope>
    <source>
        <strain evidence="7 8">F44-8</strain>
    </source>
</reference>
<feature type="transmembrane region" description="Helical" evidence="6">
    <location>
        <begin position="80"/>
        <end position="99"/>
    </location>
</feature>
<dbReference type="Pfam" id="PF03073">
    <property type="entry name" value="TspO_MBR"/>
    <property type="match status" value="1"/>
</dbReference>
<evidence type="ECO:0000256" key="6">
    <source>
        <dbReference type="SAM" id="Phobius"/>
    </source>
</evidence>
<proteinExistence type="inferred from homology"/>
<comment type="similarity">
    <text evidence="2">Belongs to the TspO/BZRP family.</text>
</comment>
<sequence>MNRIGKIILLVFLCLSVGYLASIVTRESVDTWYPTLEKPSFNPPNWLFMPVWTFLYVIMGVAGALVWDKLNEKEENVKKGLTYFFIQLGLNMLWSYLFFGLKNPLLALIEIILLWLFIYETIAQFNKVNKVATYLFIPYMLWVSFAAILNASIWWLNK</sequence>